<comment type="caution">
    <text evidence="1">The sequence shown here is derived from an EMBL/GenBank/DDBJ whole genome shotgun (WGS) entry which is preliminary data.</text>
</comment>
<evidence type="ECO:0008006" key="3">
    <source>
        <dbReference type="Google" id="ProtNLM"/>
    </source>
</evidence>
<dbReference type="AlphaFoldDB" id="A0A445E738"/>
<keyword evidence="2" id="KW-1185">Reference proteome</keyword>
<gene>
    <name evidence="1" type="ORF">Ahy_A02g005534</name>
</gene>
<proteinExistence type="predicted"/>
<dbReference type="Proteomes" id="UP000289738">
    <property type="component" value="Chromosome A02"/>
</dbReference>
<dbReference type="EMBL" id="SDMP01000002">
    <property type="protein sequence ID" value="RYR71251.1"/>
    <property type="molecule type" value="Genomic_DNA"/>
</dbReference>
<evidence type="ECO:0000313" key="2">
    <source>
        <dbReference type="Proteomes" id="UP000289738"/>
    </source>
</evidence>
<protein>
    <recommendedName>
        <fullName evidence="3">Amidohydrolase-related domain-containing protein</fullName>
    </recommendedName>
</protein>
<dbReference type="PANTHER" id="PTHR43383:SF2">
    <property type="entry name" value="AMIDOHYDROLASE 2 FAMILY PROTEIN"/>
    <property type="match status" value="1"/>
</dbReference>
<dbReference type="PANTHER" id="PTHR43383">
    <property type="entry name" value="NODULIN 6"/>
    <property type="match status" value="1"/>
</dbReference>
<dbReference type="Gene3D" id="3.20.20.140">
    <property type="entry name" value="Metal-dependent hydrolases"/>
    <property type="match status" value="1"/>
</dbReference>
<organism evidence="1 2">
    <name type="scientific">Arachis hypogaea</name>
    <name type="common">Peanut</name>
    <dbReference type="NCBI Taxonomy" id="3818"/>
    <lineage>
        <taxon>Eukaryota</taxon>
        <taxon>Viridiplantae</taxon>
        <taxon>Streptophyta</taxon>
        <taxon>Embryophyta</taxon>
        <taxon>Tracheophyta</taxon>
        <taxon>Spermatophyta</taxon>
        <taxon>Magnoliopsida</taxon>
        <taxon>eudicotyledons</taxon>
        <taxon>Gunneridae</taxon>
        <taxon>Pentapetalae</taxon>
        <taxon>rosids</taxon>
        <taxon>fabids</taxon>
        <taxon>Fabales</taxon>
        <taxon>Fabaceae</taxon>
        <taxon>Papilionoideae</taxon>
        <taxon>50 kb inversion clade</taxon>
        <taxon>dalbergioids sensu lato</taxon>
        <taxon>Dalbergieae</taxon>
        <taxon>Pterocarpus clade</taxon>
        <taxon>Arachis</taxon>
    </lineage>
</organism>
<sequence length="167" mass="18830">MDFSELRRTVEEVELVDAHAHNIVSIDSNFPFIHAFSEAYGDAVSFSPHSLSFKRSLRDIAELYGSESSLEAIEEHRRVSGLQSISTSCFKAAGISTLLIDDGLKFDKKHDLEWHRSFTPVVGRILRIERVAEEILDEGLTDGSSWTLDSFTKAFVSKLKSYPFICK</sequence>
<accession>A0A445E738</accession>
<name>A0A445E738_ARAHY</name>
<evidence type="ECO:0000313" key="1">
    <source>
        <dbReference type="EMBL" id="RYR71251.1"/>
    </source>
</evidence>
<reference evidence="1 2" key="1">
    <citation type="submission" date="2019-01" db="EMBL/GenBank/DDBJ databases">
        <title>Sequencing of cultivated peanut Arachis hypogaea provides insights into genome evolution and oil improvement.</title>
        <authorList>
            <person name="Chen X."/>
        </authorList>
    </citation>
    <scope>NUCLEOTIDE SEQUENCE [LARGE SCALE GENOMIC DNA]</scope>
    <source>
        <strain evidence="2">cv. Fuhuasheng</strain>
        <tissue evidence="1">Leaves</tissue>
    </source>
</reference>